<keyword evidence="2" id="KW-0732">Signal</keyword>
<dbReference type="Proteomes" id="UP001057134">
    <property type="component" value="Chromosome"/>
</dbReference>
<feature type="region of interest" description="Disordered" evidence="1">
    <location>
        <begin position="88"/>
        <end position="117"/>
    </location>
</feature>
<evidence type="ECO:0000256" key="1">
    <source>
        <dbReference type="SAM" id="MobiDB-lite"/>
    </source>
</evidence>
<evidence type="ECO:0000259" key="3">
    <source>
        <dbReference type="Pfam" id="PF07833"/>
    </source>
</evidence>
<organism evidence="4 5">
    <name type="scientific">Paenibacillus konkukensis</name>
    <dbReference type="NCBI Taxonomy" id="2020716"/>
    <lineage>
        <taxon>Bacteria</taxon>
        <taxon>Bacillati</taxon>
        <taxon>Bacillota</taxon>
        <taxon>Bacilli</taxon>
        <taxon>Bacillales</taxon>
        <taxon>Paenibacillaceae</taxon>
        <taxon>Paenibacillus</taxon>
    </lineage>
</organism>
<dbReference type="Pfam" id="PF07833">
    <property type="entry name" value="Cu_amine_oxidN1"/>
    <property type="match status" value="1"/>
</dbReference>
<accession>A0ABY4RHV4</accession>
<name>A0ABY4RHV4_9BACL</name>
<sequence>MKKIVAGMIIGSVLTISTTALADAVKQYILTEVTYPLFVNGKEYKDSTNPILNYDGSTYVPLAKLGDLTGVNYTWNDQLKRVEIGTDGKSDAAAPTEQSADPATGTPATPGGNITLKPDTKVVNSSGLAKVNGAIVYTAYKNGDFIGIFTDDDDGELVRATLEGRKTLPPKLSEGWMQSGLLDVIYGYYVVYDKEKPNDLVVTNSPFSTQPEEYLRLTLPDEWRSQENGETTVKNIKIKRYNKINYFNIEDLKKTGILD</sequence>
<feature type="domain" description="Copper amine oxidase-like N-terminal" evidence="3">
    <location>
        <begin position="38"/>
        <end position="136"/>
    </location>
</feature>
<keyword evidence="5" id="KW-1185">Reference proteome</keyword>
<dbReference type="InterPro" id="IPR012854">
    <property type="entry name" value="Cu_amine_oxidase-like_N"/>
</dbReference>
<feature type="signal peptide" evidence="2">
    <location>
        <begin position="1"/>
        <end position="22"/>
    </location>
</feature>
<reference evidence="4" key="1">
    <citation type="submission" date="2018-02" db="EMBL/GenBank/DDBJ databases">
        <authorList>
            <person name="Kim S.-K."/>
            <person name="Jung H.-I."/>
            <person name="Lee S.-W."/>
        </authorList>
    </citation>
    <scope>NUCLEOTIDE SEQUENCE</scope>
    <source>
        <strain evidence="4">SK3146</strain>
    </source>
</reference>
<evidence type="ECO:0000256" key="2">
    <source>
        <dbReference type="SAM" id="SignalP"/>
    </source>
</evidence>
<dbReference type="EMBL" id="CP027059">
    <property type="protein sequence ID" value="UQZ81737.1"/>
    <property type="molecule type" value="Genomic_DNA"/>
</dbReference>
<gene>
    <name evidence="4" type="ORF">SK3146_00893</name>
</gene>
<dbReference type="RefSeq" id="WP_249863946.1">
    <property type="nucleotide sequence ID" value="NZ_CP027059.1"/>
</dbReference>
<evidence type="ECO:0000313" key="4">
    <source>
        <dbReference type="EMBL" id="UQZ81737.1"/>
    </source>
</evidence>
<protein>
    <recommendedName>
        <fullName evidence="3">Copper amine oxidase-like N-terminal domain-containing protein</fullName>
    </recommendedName>
</protein>
<evidence type="ECO:0000313" key="5">
    <source>
        <dbReference type="Proteomes" id="UP001057134"/>
    </source>
</evidence>
<proteinExistence type="predicted"/>
<feature type="chain" id="PRO_5045464797" description="Copper amine oxidase-like N-terminal domain-containing protein" evidence="2">
    <location>
        <begin position="23"/>
        <end position="259"/>
    </location>
</feature>
<reference evidence="4" key="2">
    <citation type="journal article" date="2021" name="J Anim Sci Technol">
        <title>Complete genome sequence of Paenibacillus konkukensis sp. nov. SK3146 as a potential probiotic strain.</title>
        <authorList>
            <person name="Jung H.I."/>
            <person name="Park S."/>
            <person name="Niu K.M."/>
            <person name="Lee S.W."/>
            <person name="Kothari D."/>
            <person name="Yi K.J."/>
            <person name="Kim S.K."/>
        </authorList>
    </citation>
    <scope>NUCLEOTIDE SEQUENCE</scope>
    <source>
        <strain evidence="4">SK3146</strain>
    </source>
</reference>